<dbReference type="AlphaFoldDB" id="A0A8X6UAD7"/>
<comment type="caution">
    <text evidence="3">The sequence shown here is derived from an EMBL/GenBank/DDBJ whole genome shotgun (WGS) entry which is preliminary data.</text>
</comment>
<evidence type="ECO:0000313" key="4">
    <source>
        <dbReference type="Proteomes" id="UP000887013"/>
    </source>
</evidence>
<protein>
    <submittedName>
        <fullName evidence="3">Uncharacterized protein</fullName>
    </submittedName>
</protein>
<feature type="region of interest" description="Disordered" evidence="1">
    <location>
        <begin position="75"/>
        <end position="106"/>
    </location>
</feature>
<keyword evidence="4" id="KW-1185">Reference proteome</keyword>
<dbReference type="Proteomes" id="UP000887013">
    <property type="component" value="Unassembled WGS sequence"/>
</dbReference>
<sequence length="123" mass="13197">MISLKTNFVGEIDGSEIFLLPIFVILPLVSLFTTELSWQKTSKILSDLVALHSVALPPNPTGIIALSLQSKQMDHTPISGGLLRIPPSPSRSSSSSSDENASPSSTAFLSTHDIVNFEYVNSV</sequence>
<keyword evidence="2" id="KW-0812">Transmembrane</keyword>
<evidence type="ECO:0000256" key="2">
    <source>
        <dbReference type="SAM" id="Phobius"/>
    </source>
</evidence>
<proteinExistence type="predicted"/>
<feature type="transmembrane region" description="Helical" evidence="2">
    <location>
        <begin position="17"/>
        <end position="38"/>
    </location>
</feature>
<gene>
    <name evidence="3" type="ORF">NPIL_232071</name>
</gene>
<feature type="compositionally biased region" description="Low complexity" evidence="1">
    <location>
        <begin position="90"/>
        <end position="105"/>
    </location>
</feature>
<accession>A0A8X6UAD7</accession>
<organism evidence="3 4">
    <name type="scientific">Nephila pilipes</name>
    <name type="common">Giant wood spider</name>
    <name type="synonym">Nephila maculata</name>
    <dbReference type="NCBI Taxonomy" id="299642"/>
    <lineage>
        <taxon>Eukaryota</taxon>
        <taxon>Metazoa</taxon>
        <taxon>Ecdysozoa</taxon>
        <taxon>Arthropoda</taxon>
        <taxon>Chelicerata</taxon>
        <taxon>Arachnida</taxon>
        <taxon>Araneae</taxon>
        <taxon>Araneomorphae</taxon>
        <taxon>Entelegynae</taxon>
        <taxon>Araneoidea</taxon>
        <taxon>Nephilidae</taxon>
        <taxon>Nephila</taxon>
    </lineage>
</organism>
<reference evidence="3" key="1">
    <citation type="submission" date="2020-08" db="EMBL/GenBank/DDBJ databases">
        <title>Multicomponent nature underlies the extraordinary mechanical properties of spider dragline silk.</title>
        <authorList>
            <person name="Kono N."/>
            <person name="Nakamura H."/>
            <person name="Mori M."/>
            <person name="Yoshida Y."/>
            <person name="Ohtoshi R."/>
            <person name="Malay A.D."/>
            <person name="Moran D.A.P."/>
            <person name="Tomita M."/>
            <person name="Numata K."/>
            <person name="Arakawa K."/>
        </authorList>
    </citation>
    <scope>NUCLEOTIDE SEQUENCE</scope>
</reference>
<dbReference type="EMBL" id="BMAW01026406">
    <property type="protein sequence ID" value="GFT97217.1"/>
    <property type="molecule type" value="Genomic_DNA"/>
</dbReference>
<name>A0A8X6UAD7_NEPPI</name>
<evidence type="ECO:0000313" key="3">
    <source>
        <dbReference type="EMBL" id="GFT97217.1"/>
    </source>
</evidence>
<keyword evidence="2" id="KW-0472">Membrane</keyword>
<dbReference type="OrthoDB" id="6428589at2759"/>
<keyword evidence="2" id="KW-1133">Transmembrane helix</keyword>
<evidence type="ECO:0000256" key="1">
    <source>
        <dbReference type="SAM" id="MobiDB-lite"/>
    </source>
</evidence>